<dbReference type="PANTHER" id="PTHR14917">
    <property type="entry name" value="SPERMATOGENESIS-ASSOCIATED PROTEIN 7"/>
    <property type="match status" value="1"/>
</dbReference>
<dbReference type="InterPro" id="IPR029357">
    <property type="entry name" value="SPATA7"/>
</dbReference>
<evidence type="ECO:0000313" key="2">
    <source>
        <dbReference type="Proteomes" id="UP000826234"/>
    </source>
</evidence>
<accession>A0ABQ7T068</accession>
<dbReference type="Pfam" id="PF15244">
    <property type="entry name" value="HSD3"/>
    <property type="match status" value="1"/>
</dbReference>
<name>A0ABQ7T068_PHRPL</name>
<protein>
    <submittedName>
        <fullName evidence="1">Uncharacterized protein</fullName>
    </submittedName>
</protein>
<sequence length="282" mass="33073">MKLHCAIDQKSHRHQTFHKVLNRDQQKREKLIKAVEKLKNEIMKNLSTPQYHSRNISTENHKWLQNSLNLPSRGGMSAVKKRENWPPKYFKMTLSGHHSPVLNAEEAIQDIVRWSLSQTSNNDRNKVQQHGPHIHWSHLPLVSHSRKKIFQIPQKTALSGDLLETHARCFTETKQPFTPKVLKTSSKSFLSKYRYYNQPAKKKSLSVDLQQHKRPTKICRSLEAESLRSYADYHTQHPVKKQPQKSVSLQSLLCTKEEEQQYLKLLQEVTDDILMKSCYHEK</sequence>
<evidence type="ECO:0000313" key="1">
    <source>
        <dbReference type="EMBL" id="KAH0622703.1"/>
    </source>
</evidence>
<comment type="caution">
    <text evidence="1">The sequence shown here is derived from an EMBL/GenBank/DDBJ whole genome shotgun (WGS) entry which is preliminary data.</text>
</comment>
<reference evidence="1 2" key="1">
    <citation type="journal article" date="2022" name="Gigascience">
        <title>A chromosome-level genome assembly and annotation of the desert horned lizard, Phrynosoma platyrhinos, provides insight into chromosomal rearrangements among reptiles.</title>
        <authorList>
            <person name="Koochekian N."/>
            <person name="Ascanio A."/>
            <person name="Farleigh K."/>
            <person name="Card D.C."/>
            <person name="Schield D.R."/>
            <person name="Castoe T.A."/>
            <person name="Jezkova T."/>
        </authorList>
    </citation>
    <scope>NUCLEOTIDE SEQUENCE [LARGE SCALE GENOMIC DNA]</scope>
    <source>
        <strain evidence="1">NK-2021</strain>
    </source>
</reference>
<dbReference type="PANTHER" id="PTHR14917:SF3">
    <property type="entry name" value="SPERMATOGENESIS ASSOCIATED 7"/>
    <property type="match status" value="1"/>
</dbReference>
<organism evidence="1 2">
    <name type="scientific">Phrynosoma platyrhinos</name>
    <name type="common">Desert horned lizard</name>
    <dbReference type="NCBI Taxonomy" id="52577"/>
    <lineage>
        <taxon>Eukaryota</taxon>
        <taxon>Metazoa</taxon>
        <taxon>Chordata</taxon>
        <taxon>Craniata</taxon>
        <taxon>Vertebrata</taxon>
        <taxon>Euteleostomi</taxon>
        <taxon>Lepidosauria</taxon>
        <taxon>Squamata</taxon>
        <taxon>Bifurcata</taxon>
        <taxon>Unidentata</taxon>
        <taxon>Episquamata</taxon>
        <taxon>Toxicofera</taxon>
        <taxon>Iguania</taxon>
        <taxon>Phrynosomatidae</taxon>
        <taxon>Phrynosomatinae</taxon>
        <taxon>Phrynosoma</taxon>
    </lineage>
</organism>
<dbReference type="Proteomes" id="UP000826234">
    <property type="component" value="Unassembled WGS sequence"/>
</dbReference>
<gene>
    <name evidence="1" type="ORF">JD844_025234</name>
</gene>
<dbReference type="EMBL" id="JAIPUX010003289">
    <property type="protein sequence ID" value="KAH0622703.1"/>
    <property type="molecule type" value="Genomic_DNA"/>
</dbReference>
<proteinExistence type="predicted"/>
<keyword evidence="2" id="KW-1185">Reference proteome</keyword>